<organism evidence="1 2">
    <name type="scientific">Mesorhizobium captivum</name>
    <dbReference type="NCBI Taxonomy" id="3072319"/>
    <lineage>
        <taxon>Bacteria</taxon>
        <taxon>Pseudomonadati</taxon>
        <taxon>Pseudomonadota</taxon>
        <taxon>Alphaproteobacteria</taxon>
        <taxon>Hyphomicrobiales</taxon>
        <taxon>Phyllobacteriaceae</taxon>
        <taxon>Mesorhizobium</taxon>
    </lineage>
</organism>
<evidence type="ECO:0000313" key="2">
    <source>
        <dbReference type="Proteomes" id="UP001271249"/>
    </source>
</evidence>
<keyword evidence="2" id="KW-1185">Reference proteome</keyword>
<protein>
    <submittedName>
        <fullName evidence="1">DUF982 domain-containing protein</fullName>
    </submittedName>
</protein>
<reference evidence="1 2" key="1">
    <citation type="submission" date="2023-08" db="EMBL/GenBank/DDBJ databases">
        <title>Implementing the SeqCode for naming new Mesorhizobium species isolated from Vachellia karroo root nodules.</title>
        <authorList>
            <person name="Van Lill M."/>
        </authorList>
    </citation>
    <scope>NUCLEOTIDE SEQUENCE [LARGE SCALE GENOMIC DNA]</scope>
    <source>
        <strain evidence="1 2">VK22B</strain>
    </source>
</reference>
<accession>A0ABU4Z0Y8</accession>
<dbReference type="Proteomes" id="UP001271249">
    <property type="component" value="Unassembled WGS sequence"/>
</dbReference>
<dbReference type="RefSeq" id="WP_320226880.1">
    <property type="nucleotide sequence ID" value="NZ_JAVIJC010000014.1"/>
</dbReference>
<dbReference type="Gene3D" id="6.10.250.730">
    <property type="match status" value="1"/>
</dbReference>
<gene>
    <name evidence="1" type="ORF">RFN29_15070</name>
</gene>
<sequence length="76" mass="8043">MHWFKAVTIKAGPGMMQGVSSVEAALEVMRDWPVKPRLRAAYVACAEVLDGIGTVDAAREAFVAAAREAGVLREGG</sequence>
<evidence type="ECO:0000313" key="1">
    <source>
        <dbReference type="EMBL" id="MDX8492898.1"/>
    </source>
</evidence>
<dbReference type="InterPro" id="IPR010385">
    <property type="entry name" value="DUF982"/>
</dbReference>
<comment type="caution">
    <text evidence="1">The sequence shown here is derived from an EMBL/GenBank/DDBJ whole genome shotgun (WGS) entry which is preliminary data.</text>
</comment>
<proteinExistence type="predicted"/>
<dbReference type="Pfam" id="PF06169">
    <property type="entry name" value="DUF982"/>
    <property type="match status" value="1"/>
</dbReference>
<dbReference type="EMBL" id="JAVIJC010000014">
    <property type="protein sequence ID" value="MDX8492898.1"/>
    <property type="molecule type" value="Genomic_DNA"/>
</dbReference>
<name>A0ABU4Z0Y8_9HYPH</name>